<dbReference type="EMBL" id="VUJX02000010">
    <property type="protein sequence ID" value="KAL0930853.1"/>
    <property type="molecule type" value="Genomic_DNA"/>
</dbReference>
<proteinExistence type="predicted"/>
<organism evidence="1 2">
    <name type="scientific">Colletotrichum truncatum</name>
    <name type="common">Anthracnose fungus</name>
    <name type="synonym">Colletotrichum capsici</name>
    <dbReference type="NCBI Taxonomy" id="5467"/>
    <lineage>
        <taxon>Eukaryota</taxon>
        <taxon>Fungi</taxon>
        <taxon>Dikarya</taxon>
        <taxon>Ascomycota</taxon>
        <taxon>Pezizomycotina</taxon>
        <taxon>Sordariomycetes</taxon>
        <taxon>Hypocreomycetidae</taxon>
        <taxon>Glomerellales</taxon>
        <taxon>Glomerellaceae</taxon>
        <taxon>Colletotrichum</taxon>
        <taxon>Colletotrichum truncatum species complex</taxon>
    </lineage>
</organism>
<keyword evidence="2" id="KW-1185">Reference proteome</keyword>
<accession>A0ACC3YG77</accession>
<protein>
    <submittedName>
        <fullName evidence="1">Uncharacterized protein</fullName>
    </submittedName>
</protein>
<evidence type="ECO:0000313" key="1">
    <source>
        <dbReference type="EMBL" id="KAL0930853.1"/>
    </source>
</evidence>
<evidence type="ECO:0000313" key="2">
    <source>
        <dbReference type="Proteomes" id="UP000805649"/>
    </source>
</evidence>
<dbReference type="Proteomes" id="UP000805649">
    <property type="component" value="Unassembled WGS sequence"/>
</dbReference>
<name>A0ACC3YG77_COLTU</name>
<gene>
    <name evidence="1" type="ORF">CTRU02_213588</name>
</gene>
<comment type="caution">
    <text evidence="1">The sequence shown here is derived from an EMBL/GenBank/DDBJ whole genome shotgun (WGS) entry which is preliminary data.</text>
</comment>
<sequence length="131" mass="14938">MAQHMDQHMERIQGQHPEVDLKLSSQWWMPAIDLGADAEESLDADTNSKVNKILNKAMESKFDPEVIKNVREELKTILVGQKDILKRIEDIIFPNEHAMAQMRQYIQQQEEKGSQAFPACSAKPGSGSYQK</sequence>
<reference evidence="1 2" key="1">
    <citation type="journal article" date="2020" name="Phytopathology">
        <title>Genome Sequence Resources of Colletotrichum truncatum, C. plurivorum, C. musicola, and C. sojae: Four Species Pathogenic to Soybean (Glycine max).</title>
        <authorList>
            <person name="Rogerio F."/>
            <person name="Boufleur T.R."/>
            <person name="Ciampi-Guillardi M."/>
            <person name="Sukno S.A."/>
            <person name="Thon M.R."/>
            <person name="Massola Junior N.S."/>
            <person name="Baroncelli R."/>
        </authorList>
    </citation>
    <scope>NUCLEOTIDE SEQUENCE [LARGE SCALE GENOMIC DNA]</scope>
    <source>
        <strain evidence="1 2">CMES1059</strain>
    </source>
</reference>